<protein>
    <submittedName>
        <fullName evidence="2">SDR family NAD(P)-dependent oxidoreductase</fullName>
    </submittedName>
</protein>
<dbReference type="InterPro" id="IPR052992">
    <property type="entry name" value="SDR_member_12"/>
</dbReference>
<proteinExistence type="inferred from homology"/>
<dbReference type="PRINTS" id="PR00080">
    <property type="entry name" value="SDRFAMILY"/>
</dbReference>
<dbReference type="SUPFAM" id="SSF51735">
    <property type="entry name" value="NAD(P)-binding Rossmann-fold domains"/>
    <property type="match status" value="1"/>
</dbReference>
<dbReference type="PANTHER" id="PTHR44656:SF7">
    <property type="entry name" value="DEHYDROGENASE_REDUCTASE SDR FAMILY MEMBER 12"/>
    <property type="match status" value="1"/>
</dbReference>
<dbReference type="InterPro" id="IPR019587">
    <property type="entry name" value="Polyketide_cyclase/dehydratase"/>
</dbReference>
<dbReference type="Gene3D" id="3.40.50.720">
    <property type="entry name" value="NAD(P)-binding Rossmann-like Domain"/>
    <property type="match status" value="1"/>
</dbReference>
<accession>A0ABT3TFK4</accession>
<dbReference type="PRINTS" id="PR00081">
    <property type="entry name" value="GDHRDH"/>
</dbReference>
<dbReference type="PANTHER" id="PTHR44656">
    <property type="entry name" value="DEHYDROGENASE/REDUCTASE SDR FAMILY MEMBER 12"/>
    <property type="match status" value="1"/>
</dbReference>
<dbReference type="InterPro" id="IPR023393">
    <property type="entry name" value="START-like_dom_sf"/>
</dbReference>
<keyword evidence="3" id="KW-1185">Reference proteome</keyword>
<dbReference type="InterPro" id="IPR036291">
    <property type="entry name" value="NAD(P)-bd_dom_sf"/>
</dbReference>
<dbReference type="EMBL" id="SHNN01000002">
    <property type="protein sequence ID" value="MCX2981081.1"/>
    <property type="molecule type" value="Genomic_DNA"/>
</dbReference>
<dbReference type="Pfam" id="PF00106">
    <property type="entry name" value="adh_short"/>
    <property type="match status" value="1"/>
</dbReference>
<evidence type="ECO:0000256" key="1">
    <source>
        <dbReference type="RuleBase" id="RU000363"/>
    </source>
</evidence>
<reference evidence="2" key="1">
    <citation type="submission" date="2019-02" db="EMBL/GenBank/DDBJ databases">
        <authorList>
            <person name="Li S.-H."/>
        </authorList>
    </citation>
    <scope>NUCLEOTIDE SEQUENCE</scope>
    <source>
        <strain evidence="2">IMCC14734</strain>
    </source>
</reference>
<dbReference type="RefSeq" id="WP_279245096.1">
    <property type="nucleotide sequence ID" value="NZ_SHNN01000002.1"/>
</dbReference>
<organism evidence="2 3">
    <name type="scientific">Candidatus Litorirhabdus singularis</name>
    <dbReference type="NCBI Taxonomy" id="2518993"/>
    <lineage>
        <taxon>Bacteria</taxon>
        <taxon>Pseudomonadati</taxon>
        <taxon>Pseudomonadota</taxon>
        <taxon>Gammaproteobacteria</taxon>
        <taxon>Cellvibrionales</taxon>
        <taxon>Halieaceae</taxon>
        <taxon>Candidatus Litorirhabdus</taxon>
    </lineage>
</organism>
<comment type="caution">
    <text evidence="2">The sequence shown here is derived from an EMBL/GenBank/DDBJ whole genome shotgun (WGS) entry which is preliminary data.</text>
</comment>
<name>A0ABT3TFK4_9GAMM</name>
<comment type="similarity">
    <text evidence="1">Belongs to the short-chain dehydrogenases/reductases (SDR) family.</text>
</comment>
<dbReference type="SUPFAM" id="SSF55961">
    <property type="entry name" value="Bet v1-like"/>
    <property type="match status" value="1"/>
</dbReference>
<dbReference type="Pfam" id="PF10604">
    <property type="entry name" value="Polyketide_cyc2"/>
    <property type="match status" value="1"/>
</dbReference>
<sequence>MTTLNETITLSRPVQEVFAYVADFSTCPEWDATAISAKRLDHAPLGLGSRWEVVCELPVGSITLEYSVTRFEPDSCIVLLGKSRFFDVEDTITVAPSKGGCTLEYTAEFRFPQPLRPVVKTFSAGLEHMGHQAVQVGLKQALDNDFPTPRLSKANSRADRFLPSALSLFTKRGYRRGSKHWNPVSAYMGDSHVVITGATAGLGKATAEAMARKHAHLTLVVRDSARGAELVDELKTTTGNQNIALEIADLSLMADVDALVKRLITGKKPIDVLVNNAGALFNPRKVTSEGLEQSFALLLLSPFRLTEGLYPLLAKSGGGRVINVVSGGMYSQKVQVDDLQNEVGKYSGSAAYARAKRALMIKTEQWAEDWADDNIVVNAMHPGWADTPGVQSALPEFRALTRPFLRSAEEGADTIVWLSCATEADALSGHLFLDREPRTTHLMSATKESADEREQLRTLLDNDDWDTSLDKAS</sequence>
<dbReference type="InterPro" id="IPR002347">
    <property type="entry name" value="SDR_fam"/>
</dbReference>
<gene>
    <name evidence="2" type="ORF">EYC98_09415</name>
</gene>
<evidence type="ECO:0000313" key="2">
    <source>
        <dbReference type="EMBL" id="MCX2981081.1"/>
    </source>
</evidence>
<evidence type="ECO:0000313" key="3">
    <source>
        <dbReference type="Proteomes" id="UP001143362"/>
    </source>
</evidence>
<dbReference type="Gene3D" id="3.30.530.20">
    <property type="match status" value="1"/>
</dbReference>
<dbReference type="Proteomes" id="UP001143362">
    <property type="component" value="Unassembled WGS sequence"/>
</dbReference>